<keyword evidence="1 3" id="KW-0808">Transferase</keyword>
<dbReference type="PANTHER" id="PTHR46401:SF2">
    <property type="entry name" value="GLYCOSYLTRANSFERASE WBBK-RELATED"/>
    <property type="match status" value="1"/>
</dbReference>
<dbReference type="Pfam" id="PF13439">
    <property type="entry name" value="Glyco_transf_4"/>
    <property type="match status" value="1"/>
</dbReference>
<dbReference type="CDD" id="cd03801">
    <property type="entry name" value="GT4_PimA-like"/>
    <property type="match status" value="1"/>
</dbReference>
<dbReference type="Gene3D" id="3.40.50.2000">
    <property type="entry name" value="Glycogen Phosphorylase B"/>
    <property type="match status" value="2"/>
</dbReference>
<evidence type="ECO:0000313" key="4">
    <source>
        <dbReference type="Proteomes" id="UP000267223"/>
    </source>
</evidence>
<comment type="caution">
    <text evidence="3">The sequence shown here is derived from an EMBL/GenBank/DDBJ whole genome shotgun (WGS) entry which is preliminary data.</text>
</comment>
<gene>
    <name evidence="3" type="ORF">EFY79_15925</name>
</gene>
<dbReference type="EMBL" id="RJJR01000014">
    <property type="protein sequence ID" value="RNI34190.1"/>
    <property type="molecule type" value="Genomic_DNA"/>
</dbReference>
<reference evidence="3 4" key="1">
    <citation type="submission" date="2018-11" db="EMBL/GenBank/DDBJ databases">
        <title>Draft genome sequence of Ferruginibacter sp. BO-59.</title>
        <authorList>
            <person name="Im W.T."/>
        </authorList>
    </citation>
    <scope>NUCLEOTIDE SEQUENCE [LARGE SCALE GENOMIC DNA]</scope>
    <source>
        <strain evidence="3 4">BO-59</strain>
    </source>
</reference>
<dbReference type="InterPro" id="IPR028098">
    <property type="entry name" value="Glyco_trans_4-like_N"/>
</dbReference>
<sequence>MANVLSIVTYKIFPPKLGGQKGIALFNQYFSGEVNLFCFTIQDNDPSGVSYKVYNEMENGSGRYANILNFTKIKKIIRENNISVVIVEHPYYGWMGLLLKKFCKLKLIIHSHNIESERFKRAGERWWKILWHYEKYVHRKADFTFCINSKDRNYFHERYKIPFEKSAVITYGISWNTIPSVTEKKAARNELLSRYSLTTDTYLFLFNGTLDYFPNLAAVKNILYKINPLFLKKQISYKIIICGKGLPAEMNELKNFEGQNIIYAGFVDDITEYFKGADVFINPVPEGGGIKTKLVESLGYNMNAVSTTDGAIGVDENICNGKLLLSPNEDWQAFADNMEKSLASFPDITSAYFNHFYWKKIAAKAATIVRTLE</sequence>
<evidence type="ECO:0000259" key="2">
    <source>
        <dbReference type="Pfam" id="PF13439"/>
    </source>
</evidence>
<proteinExistence type="predicted"/>
<feature type="domain" description="Glycosyltransferase subfamily 4-like N-terminal" evidence="2">
    <location>
        <begin position="34"/>
        <end position="173"/>
    </location>
</feature>
<dbReference type="GO" id="GO:0016757">
    <property type="term" value="F:glycosyltransferase activity"/>
    <property type="evidence" value="ECO:0007669"/>
    <property type="project" value="TreeGrafter"/>
</dbReference>
<dbReference type="AlphaFoldDB" id="A0A3M9N8P7"/>
<organism evidence="3 4">
    <name type="scientific">Hanamia caeni</name>
    <dbReference type="NCBI Taxonomy" id="2294116"/>
    <lineage>
        <taxon>Bacteria</taxon>
        <taxon>Pseudomonadati</taxon>
        <taxon>Bacteroidota</taxon>
        <taxon>Chitinophagia</taxon>
        <taxon>Chitinophagales</taxon>
        <taxon>Chitinophagaceae</taxon>
        <taxon>Hanamia</taxon>
    </lineage>
</organism>
<evidence type="ECO:0000256" key="1">
    <source>
        <dbReference type="ARBA" id="ARBA00022679"/>
    </source>
</evidence>
<evidence type="ECO:0000313" key="3">
    <source>
        <dbReference type="EMBL" id="RNI34190.1"/>
    </source>
</evidence>
<dbReference type="Proteomes" id="UP000267223">
    <property type="component" value="Unassembled WGS sequence"/>
</dbReference>
<accession>A0A3M9N8P7</accession>
<dbReference type="Pfam" id="PF13692">
    <property type="entry name" value="Glyco_trans_1_4"/>
    <property type="match status" value="1"/>
</dbReference>
<dbReference type="PANTHER" id="PTHR46401">
    <property type="entry name" value="GLYCOSYLTRANSFERASE WBBK-RELATED"/>
    <property type="match status" value="1"/>
</dbReference>
<protein>
    <submittedName>
        <fullName evidence="3">Glycosyltransferase</fullName>
    </submittedName>
</protein>
<dbReference type="SUPFAM" id="SSF53756">
    <property type="entry name" value="UDP-Glycosyltransferase/glycogen phosphorylase"/>
    <property type="match status" value="1"/>
</dbReference>
<name>A0A3M9N8P7_9BACT</name>
<dbReference type="GO" id="GO:0009103">
    <property type="term" value="P:lipopolysaccharide biosynthetic process"/>
    <property type="evidence" value="ECO:0007669"/>
    <property type="project" value="TreeGrafter"/>
</dbReference>
<keyword evidence="4" id="KW-1185">Reference proteome</keyword>